<evidence type="ECO:0000313" key="3">
    <source>
        <dbReference type="Proteomes" id="UP000499080"/>
    </source>
</evidence>
<dbReference type="Proteomes" id="UP000499080">
    <property type="component" value="Unassembled WGS sequence"/>
</dbReference>
<feature type="non-terminal residue" evidence="1">
    <location>
        <position position="1"/>
    </location>
</feature>
<proteinExistence type="predicted"/>
<organism evidence="1 3">
    <name type="scientific">Araneus ventricosus</name>
    <name type="common">Orbweaver spider</name>
    <name type="synonym">Epeira ventricosa</name>
    <dbReference type="NCBI Taxonomy" id="182803"/>
    <lineage>
        <taxon>Eukaryota</taxon>
        <taxon>Metazoa</taxon>
        <taxon>Ecdysozoa</taxon>
        <taxon>Arthropoda</taxon>
        <taxon>Chelicerata</taxon>
        <taxon>Arachnida</taxon>
        <taxon>Araneae</taxon>
        <taxon>Araneomorphae</taxon>
        <taxon>Entelegynae</taxon>
        <taxon>Araneoidea</taxon>
        <taxon>Araneidae</taxon>
        <taxon>Araneus</taxon>
    </lineage>
</organism>
<comment type="caution">
    <text evidence="1">The sequence shown here is derived from an EMBL/GenBank/DDBJ whole genome shotgun (WGS) entry which is preliminary data.</text>
</comment>
<name>A0A4Y2EJ85_ARAVE</name>
<sequence>LIANSSRFRREKFCADHPSFCQNPEEVNEFCEEHGHFCKGKNISRLMIPKLGYYAEEPSGEFKEFLFQSYRNFTMDKSLFRHYFNR</sequence>
<dbReference type="EMBL" id="BGPR01092755">
    <property type="protein sequence ID" value="GBM28326.1"/>
    <property type="molecule type" value="Genomic_DNA"/>
</dbReference>
<accession>A0A4Y2EJ85</accession>
<evidence type="ECO:0000313" key="2">
    <source>
        <dbReference type="EMBL" id="GBM28368.1"/>
    </source>
</evidence>
<reference evidence="1 3" key="1">
    <citation type="journal article" date="2019" name="Sci. Rep.">
        <title>Orb-weaving spider Araneus ventricosus genome elucidates the spidroin gene catalogue.</title>
        <authorList>
            <person name="Kono N."/>
            <person name="Nakamura H."/>
            <person name="Ohtoshi R."/>
            <person name="Moran D.A.P."/>
            <person name="Shinohara A."/>
            <person name="Yoshida Y."/>
            <person name="Fujiwara M."/>
            <person name="Mori M."/>
            <person name="Tomita M."/>
            <person name="Arakawa K."/>
        </authorList>
    </citation>
    <scope>NUCLEOTIDE SEQUENCE [LARGE SCALE GENOMIC DNA]</scope>
</reference>
<dbReference type="OrthoDB" id="6437007at2759"/>
<gene>
    <name evidence="2" type="ORF">AVEN_158665_1</name>
    <name evidence="1" type="ORF">AVEN_63555_1</name>
</gene>
<keyword evidence="3" id="KW-1185">Reference proteome</keyword>
<protein>
    <submittedName>
        <fullName evidence="1">Uncharacterized protein</fullName>
    </submittedName>
</protein>
<evidence type="ECO:0000313" key="1">
    <source>
        <dbReference type="EMBL" id="GBM28326.1"/>
    </source>
</evidence>
<dbReference type="AlphaFoldDB" id="A0A4Y2EJ85"/>
<dbReference type="EMBL" id="BGPR01092762">
    <property type="protein sequence ID" value="GBM28368.1"/>
    <property type="molecule type" value="Genomic_DNA"/>
</dbReference>